<reference evidence="1" key="2">
    <citation type="submission" date="2023-01" db="EMBL/GenBank/DDBJ databases">
        <authorList>
            <person name="Sun Q."/>
            <person name="Evtushenko L."/>
        </authorList>
    </citation>
    <scope>NUCLEOTIDE SEQUENCE</scope>
    <source>
        <strain evidence="1">VKM Ac-2007</strain>
    </source>
</reference>
<dbReference type="InterPro" id="IPR036390">
    <property type="entry name" value="WH_DNA-bd_sf"/>
</dbReference>
<dbReference type="SUPFAM" id="SSF46785">
    <property type="entry name" value="Winged helix' DNA-binding domain"/>
    <property type="match status" value="1"/>
</dbReference>
<dbReference type="PANTHER" id="PTHR36221">
    <property type="entry name" value="DUF742 DOMAIN-CONTAINING PROTEIN"/>
    <property type="match status" value="1"/>
</dbReference>
<accession>A0A9W6MCH4</accession>
<evidence type="ECO:0000313" key="2">
    <source>
        <dbReference type="Proteomes" id="UP001143474"/>
    </source>
</evidence>
<gene>
    <name evidence="1" type="ORF">GCM10017600_22650</name>
</gene>
<dbReference type="Proteomes" id="UP001143474">
    <property type="component" value="Unassembled WGS sequence"/>
</dbReference>
<proteinExistence type="predicted"/>
<dbReference type="AlphaFoldDB" id="A0A9W6MCH4"/>
<dbReference type="PANTHER" id="PTHR36221:SF1">
    <property type="entry name" value="DUF742 DOMAIN-CONTAINING PROTEIN"/>
    <property type="match status" value="1"/>
</dbReference>
<comment type="caution">
    <text evidence="1">The sequence shown here is derived from an EMBL/GenBank/DDBJ whole genome shotgun (WGS) entry which is preliminary data.</text>
</comment>
<dbReference type="InterPro" id="IPR036388">
    <property type="entry name" value="WH-like_DNA-bd_sf"/>
</dbReference>
<name>A0A9W6MCH4_9ACTN</name>
<dbReference type="InterPro" id="IPR007995">
    <property type="entry name" value="DUF742"/>
</dbReference>
<evidence type="ECO:0000313" key="1">
    <source>
        <dbReference type="EMBL" id="GLK08860.1"/>
    </source>
</evidence>
<sequence length="130" mass="14393">MTPSPFEEPPDTQWVGEEAGPIVRPYVLTRGRTEPTRGRFDLITLAVTIRSASPRESGLDPECLAIVRLCHQPQSVAEIAAHTNLPAGTVRVLLSDLLDQGFIVLQEPHSETDMHDERLYRAVLDGLRAL</sequence>
<dbReference type="EMBL" id="BSEV01000003">
    <property type="protein sequence ID" value="GLK08860.1"/>
    <property type="molecule type" value="Genomic_DNA"/>
</dbReference>
<keyword evidence="2" id="KW-1185">Reference proteome</keyword>
<reference evidence="1" key="1">
    <citation type="journal article" date="2014" name="Int. J. Syst. Evol. Microbiol.">
        <title>Complete genome sequence of Corynebacterium casei LMG S-19264T (=DSM 44701T), isolated from a smear-ripened cheese.</title>
        <authorList>
            <consortium name="US DOE Joint Genome Institute (JGI-PGF)"/>
            <person name="Walter F."/>
            <person name="Albersmeier A."/>
            <person name="Kalinowski J."/>
            <person name="Ruckert C."/>
        </authorList>
    </citation>
    <scope>NUCLEOTIDE SEQUENCE</scope>
    <source>
        <strain evidence="1">VKM Ac-2007</strain>
    </source>
</reference>
<dbReference type="RefSeq" id="WP_271217338.1">
    <property type="nucleotide sequence ID" value="NZ_BAAAVD010000003.1"/>
</dbReference>
<evidence type="ECO:0008006" key="3">
    <source>
        <dbReference type="Google" id="ProtNLM"/>
    </source>
</evidence>
<dbReference type="Gene3D" id="1.10.10.10">
    <property type="entry name" value="Winged helix-like DNA-binding domain superfamily/Winged helix DNA-binding domain"/>
    <property type="match status" value="1"/>
</dbReference>
<organism evidence="1 2">
    <name type="scientific">Streptosporangium carneum</name>
    <dbReference type="NCBI Taxonomy" id="47481"/>
    <lineage>
        <taxon>Bacteria</taxon>
        <taxon>Bacillati</taxon>
        <taxon>Actinomycetota</taxon>
        <taxon>Actinomycetes</taxon>
        <taxon>Streptosporangiales</taxon>
        <taxon>Streptosporangiaceae</taxon>
        <taxon>Streptosporangium</taxon>
    </lineage>
</organism>
<dbReference type="Pfam" id="PF05331">
    <property type="entry name" value="DUF742"/>
    <property type="match status" value="1"/>
</dbReference>
<protein>
    <recommendedName>
        <fullName evidence="3">DUF742 domain-containing protein</fullName>
    </recommendedName>
</protein>